<dbReference type="Proteomes" id="UP000270224">
    <property type="component" value="Unassembled WGS sequence"/>
</dbReference>
<dbReference type="PANTHER" id="PTHR46401">
    <property type="entry name" value="GLYCOSYLTRANSFERASE WBBK-RELATED"/>
    <property type="match status" value="1"/>
</dbReference>
<evidence type="ECO:0000259" key="1">
    <source>
        <dbReference type="Pfam" id="PF00534"/>
    </source>
</evidence>
<comment type="caution">
    <text evidence="2">The sequence shown here is derived from an EMBL/GenBank/DDBJ whole genome shotgun (WGS) entry which is preliminary data.</text>
</comment>
<dbReference type="InterPro" id="IPR001296">
    <property type="entry name" value="Glyco_trans_1"/>
</dbReference>
<dbReference type="SUPFAM" id="SSF53756">
    <property type="entry name" value="UDP-Glycosyltransferase/glycogen phosphorylase"/>
    <property type="match status" value="1"/>
</dbReference>
<dbReference type="EMBL" id="RJUG01000003">
    <property type="protein sequence ID" value="ROI09225.1"/>
    <property type="molecule type" value="Genomic_DNA"/>
</dbReference>
<sequence length="397" mass="45675">MKKNILFVMNNLRVGGAEKALIAKLEVFDYTKYNVDLQLFTHEGLFLKQLTDKVNLLPPLDEYSYFDMSWSTAAAKAVRKGRLDILLNRLKAGWVYKTEKNASRREQRAWQYISPGIRRSGKKYDAAIGFLEKMPDYYVAEKVDAKIKVAYIHNDYDGLQMDPEIDRKYFPEFDYIVTDSEECKNILSLHFPQDSHKVRILMNIVSPKLIRKLAEEEIQEKLPQKPLIISVGRIEPQKGYHLSVEALKVLKNRAVEFHWVILGKGMLEEKIRNMVQEAGMDEYVSFLGIKENHYAYVSKAAVYMQTSIFEGKSVAVDEAKILGKPILITEFPSVRDQIENGVTGIVVKKVAEEIAGALERMLREPAIREGLSRNLAAKDWGTEHEMEKFYQMLEGKL</sequence>
<dbReference type="Gene3D" id="3.40.50.2000">
    <property type="entry name" value="Glycogen Phosphorylase B"/>
    <property type="match status" value="2"/>
</dbReference>
<keyword evidence="2" id="KW-0808">Transferase</keyword>
<dbReference type="OrthoDB" id="798298at2"/>
<dbReference type="CDD" id="cd03811">
    <property type="entry name" value="GT4_GT28_WabH-like"/>
    <property type="match status" value="1"/>
</dbReference>
<protein>
    <submittedName>
        <fullName evidence="2">Glycosyltransferase</fullName>
    </submittedName>
</protein>
<dbReference type="Pfam" id="PF00534">
    <property type="entry name" value="Glycos_transf_1"/>
    <property type="match status" value="1"/>
</dbReference>
<dbReference type="PANTHER" id="PTHR46401:SF8">
    <property type="entry name" value="BLL6006 PROTEIN"/>
    <property type="match status" value="1"/>
</dbReference>
<feature type="domain" description="Glycosyl transferase family 1" evidence="1">
    <location>
        <begin position="218"/>
        <end position="374"/>
    </location>
</feature>
<reference evidence="3" key="1">
    <citation type="submission" date="2018-11" db="EMBL/GenBank/DDBJ databases">
        <title>Proposal to divide the Flavobacteriaceae and reorganize its genera based on Amino Acid Identity values calculated from whole genome sequences.</title>
        <authorList>
            <person name="Nicholson A.C."/>
            <person name="Gulvik C.A."/>
            <person name="Whitney A.M."/>
            <person name="Humrighouse B.W."/>
            <person name="Bell M."/>
            <person name="Holmens B."/>
            <person name="Steigerwalt A."/>
            <person name="Villarma A."/>
            <person name="Sheth M."/>
            <person name="Batra D."/>
            <person name="Pryor J."/>
            <person name="Bernardet J.-F."/>
            <person name="Hugo C."/>
            <person name="Kampfer P."/>
            <person name="Newman J."/>
            <person name="Mcquiston J.R."/>
        </authorList>
    </citation>
    <scope>NUCLEOTIDE SEQUENCE [LARGE SCALE GENOMIC DNA]</scope>
    <source>
        <strain evidence="3">H3056</strain>
    </source>
</reference>
<dbReference type="RefSeq" id="WP_123265806.1">
    <property type="nucleotide sequence ID" value="NZ_RJUG01000003.1"/>
</dbReference>
<dbReference type="GO" id="GO:0016757">
    <property type="term" value="F:glycosyltransferase activity"/>
    <property type="evidence" value="ECO:0007669"/>
    <property type="project" value="InterPro"/>
</dbReference>
<evidence type="ECO:0000313" key="3">
    <source>
        <dbReference type="Proteomes" id="UP000270224"/>
    </source>
</evidence>
<proteinExistence type="predicted"/>
<accession>A0A3N0WW79</accession>
<gene>
    <name evidence="2" type="ORF">EGI11_07375</name>
</gene>
<organism evidence="2 3">
    <name type="scientific">Kaistella daneshvariae</name>
    <dbReference type="NCBI Taxonomy" id="2487074"/>
    <lineage>
        <taxon>Bacteria</taxon>
        <taxon>Pseudomonadati</taxon>
        <taxon>Bacteroidota</taxon>
        <taxon>Flavobacteriia</taxon>
        <taxon>Flavobacteriales</taxon>
        <taxon>Weeksellaceae</taxon>
        <taxon>Chryseobacterium group</taxon>
        <taxon>Kaistella</taxon>
    </lineage>
</organism>
<dbReference type="AlphaFoldDB" id="A0A3N0WW79"/>
<evidence type="ECO:0000313" key="2">
    <source>
        <dbReference type="EMBL" id="ROI09225.1"/>
    </source>
</evidence>
<name>A0A3N0WW79_9FLAO</name>